<evidence type="ECO:0000256" key="8">
    <source>
        <dbReference type="SAM" id="SignalP"/>
    </source>
</evidence>
<evidence type="ECO:0000256" key="1">
    <source>
        <dbReference type="ARBA" id="ARBA00004571"/>
    </source>
</evidence>
<dbReference type="EMBL" id="JAOVKC010000986">
    <property type="protein sequence ID" value="MCV5625928.1"/>
    <property type="molecule type" value="Genomic_DNA"/>
</dbReference>
<comment type="subcellular location">
    <subcellularLocation>
        <location evidence="1">Cell outer membrane</location>
        <topology evidence="1">Multi-pass membrane protein</topology>
    </subcellularLocation>
</comment>
<evidence type="ECO:0000313" key="11">
    <source>
        <dbReference type="Proteomes" id="UP001208624"/>
    </source>
</evidence>
<evidence type="ECO:0000313" key="10">
    <source>
        <dbReference type="EMBL" id="MCV5625928.1"/>
    </source>
</evidence>
<evidence type="ECO:0000256" key="3">
    <source>
        <dbReference type="ARBA" id="ARBA00022448"/>
    </source>
</evidence>
<feature type="domain" description="PapC N-terminal" evidence="9">
    <location>
        <begin position="36"/>
        <end position="86"/>
    </location>
</feature>
<dbReference type="InterPro" id="IPR037224">
    <property type="entry name" value="PapC_N_sf"/>
</dbReference>
<comment type="caution">
    <text evidence="10">The sequence shown here is derived from an EMBL/GenBank/DDBJ whole genome shotgun (WGS) entry which is preliminary data.</text>
</comment>
<evidence type="ECO:0000256" key="4">
    <source>
        <dbReference type="ARBA" id="ARBA00022692"/>
    </source>
</evidence>
<evidence type="ECO:0000259" key="9">
    <source>
        <dbReference type="Pfam" id="PF13954"/>
    </source>
</evidence>
<keyword evidence="7" id="KW-0998">Cell outer membrane</keyword>
<feature type="signal peptide" evidence="8">
    <location>
        <begin position="1"/>
        <end position="30"/>
    </location>
</feature>
<dbReference type="GO" id="GO:0009279">
    <property type="term" value="C:cell outer membrane"/>
    <property type="evidence" value="ECO:0007669"/>
    <property type="project" value="UniProtKB-SubCell"/>
</dbReference>
<dbReference type="PANTHER" id="PTHR30451">
    <property type="entry name" value="OUTER MEMBRANE USHER PROTEIN"/>
    <property type="match status" value="1"/>
</dbReference>
<dbReference type="PANTHER" id="PTHR30451:SF3">
    <property type="entry name" value="OUTER MEMBRANE USHER PROTEIN HTRE-RELATED"/>
    <property type="match status" value="1"/>
</dbReference>
<gene>
    <name evidence="10" type="ORF">OFN31_30315</name>
</gene>
<dbReference type="GO" id="GO:0015473">
    <property type="term" value="F:fimbrial usher porin activity"/>
    <property type="evidence" value="ECO:0007669"/>
    <property type="project" value="InterPro"/>
</dbReference>
<keyword evidence="6" id="KW-0472">Membrane</keyword>
<evidence type="ECO:0000256" key="5">
    <source>
        <dbReference type="ARBA" id="ARBA00022729"/>
    </source>
</evidence>
<reference evidence="10" key="1">
    <citation type="submission" date="2023-06" db="EMBL/GenBank/DDBJ databases">
        <title>Deciphering the underlying mechanisms mediating the transmission of blaNDM gene from human to animals in China.</title>
        <authorList>
            <person name="Chen K."/>
            <person name="Chen S."/>
        </authorList>
    </citation>
    <scope>NUCLEOTIDE SEQUENCE</scope>
    <source>
        <strain evidence="10">1199</strain>
    </source>
</reference>
<dbReference type="GO" id="GO:0009297">
    <property type="term" value="P:pilus assembly"/>
    <property type="evidence" value="ECO:0007669"/>
    <property type="project" value="InterPro"/>
</dbReference>
<dbReference type="SUPFAM" id="SSF141729">
    <property type="entry name" value="FimD N-terminal domain-like"/>
    <property type="match status" value="1"/>
</dbReference>
<feature type="chain" id="PRO_5042897880" evidence="8">
    <location>
        <begin position="31"/>
        <end position="89"/>
    </location>
</feature>
<dbReference type="AlphaFoldDB" id="A0AAP3A445"/>
<keyword evidence="5 8" id="KW-0732">Signal</keyword>
<feature type="non-terminal residue" evidence="10">
    <location>
        <position position="89"/>
    </location>
</feature>
<evidence type="ECO:0000256" key="7">
    <source>
        <dbReference type="ARBA" id="ARBA00023237"/>
    </source>
</evidence>
<accession>A0AAP3A445</accession>
<dbReference type="InterPro" id="IPR025885">
    <property type="entry name" value="PapC_N"/>
</dbReference>
<comment type="similarity">
    <text evidence="2">Belongs to the fimbrial export usher family.</text>
</comment>
<evidence type="ECO:0000256" key="6">
    <source>
        <dbReference type="ARBA" id="ARBA00023136"/>
    </source>
</evidence>
<dbReference type="InterPro" id="IPR000015">
    <property type="entry name" value="Fimb_usher"/>
</dbReference>
<dbReference type="Pfam" id="PF13954">
    <property type="entry name" value="PapC_N"/>
    <property type="match status" value="1"/>
</dbReference>
<organism evidence="10 11">
    <name type="scientific">Escherichia coli</name>
    <dbReference type="NCBI Taxonomy" id="562"/>
    <lineage>
        <taxon>Bacteria</taxon>
        <taxon>Pseudomonadati</taxon>
        <taxon>Pseudomonadota</taxon>
        <taxon>Gammaproteobacteria</taxon>
        <taxon>Enterobacterales</taxon>
        <taxon>Enterobacteriaceae</taxon>
        <taxon>Escherichia</taxon>
    </lineage>
</organism>
<keyword evidence="4" id="KW-0812">Transmembrane</keyword>
<keyword evidence="3" id="KW-0813">Transport</keyword>
<evidence type="ECO:0000256" key="2">
    <source>
        <dbReference type="ARBA" id="ARBA00008064"/>
    </source>
</evidence>
<dbReference type="Gene3D" id="3.10.20.410">
    <property type="match status" value="1"/>
</dbReference>
<dbReference type="Proteomes" id="UP001208624">
    <property type="component" value="Unassembled WGS sequence"/>
</dbReference>
<sequence length="89" mass="9676">MYTLTHQKSRLPKTTLLAACCAFFYSSNGAATESVEYDSSFLMGTGASSIDVKRYSQGNPTPPGVYNVRVFINQQSVASLELPFVDIGE</sequence>
<name>A0AAP3A445_ECOLX</name>
<proteinExistence type="inferred from homology"/>
<protein>
    <submittedName>
        <fullName evidence="10">Outer membrane usher protein</fullName>
    </submittedName>
</protein>